<accession>A0A7S1FE15</accession>
<dbReference type="AlphaFoldDB" id="A0A7S1FE15"/>
<evidence type="ECO:0000313" key="1">
    <source>
        <dbReference type="EMBL" id="CAD8860197.1"/>
    </source>
</evidence>
<protein>
    <submittedName>
        <fullName evidence="1">Uncharacterized protein</fullName>
    </submittedName>
</protein>
<dbReference type="EMBL" id="HBFQ01048382">
    <property type="protein sequence ID" value="CAD8860197.1"/>
    <property type="molecule type" value="Transcribed_RNA"/>
</dbReference>
<name>A0A7S1FE15_NOCSC</name>
<proteinExistence type="predicted"/>
<gene>
    <name evidence="1" type="ORF">NSCI0253_LOCUS34551</name>
</gene>
<sequence length="139" mass="15102">MVTGIFLETPDCCSSKDEWVLCCCQLDTACCKPVIGDAWDHKQYLCHDSSSYCVTPTTCCQWQSQKCCIDFRCALPCSDKVPCILTALPFCICCADWEGKVACCKKGADVIPRITSTEGLTSRAVKAELIGAPIPAEMG</sequence>
<organism evidence="1">
    <name type="scientific">Noctiluca scintillans</name>
    <name type="common">Sea sparkle</name>
    <name type="synonym">Red tide dinoflagellate</name>
    <dbReference type="NCBI Taxonomy" id="2966"/>
    <lineage>
        <taxon>Eukaryota</taxon>
        <taxon>Sar</taxon>
        <taxon>Alveolata</taxon>
        <taxon>Dinophyceae</taxon>
        <taxon>Noctilucales</taxon>
        <taxon>Noctilucaceae</taxon>
        <taxon>Noctiluca</taxon>
    </lineage>
</organism>
<reference evidence="1" key="1">
    <citation type="submission" date="2021-01" db="EMBL/GenBank/DDBJ databases">
        <authorList>
            <person name="Corre E."/>
            <person name="Pelletier E."/>
            <person name="Niang G."/>
            <person name="Scheremetjew M."/>
            <person name="Finn R."/>
            <person name="Kale V."/>
            <person name="Holt S."/>
            <person name="Cochrane G."/>
            <person name="Meng A."/>
            <person name="Brown T."/>
            <person name="Cohen L."/>
        </authorList>
    </citation>
    <scope>NUCLEOTIDE SEQUENCE</scope>
</reference>